<gene>
    <name evidence="8" type="ORF">GCM10009831_20470</name>
</gene>
<dbReference type="SUPFAM" id="SSF52980">
    <property type="entry name" value="Restriction endonuclease-like"/>
    <property type="match status" value="1"/>
</dbReference>
<dbReference type="Pfam" id="PF12705">
    <property type="entry name" value="PDDEXK_1"/>
    <property type="match status" value="1"/>
</dbReference>
<evidence type="ECO:0000256" key="1">
    <source>
        <dbReference type="ARBA" id="ARBA00022722"/>
    </source>
</evidence>
<evidence type="ECO:0000256" key="3">
    <source>
        <dbReference type="ARBA" id="ARBA00022806"/>
    </source>
</evidence>
<keyword evidence="2" id="KW-0227">DNA damage</keyword>
<feature type="region of interest" description="Disordered" evidence="6">
    <location>
        <begin position="366"/>
        <end position="388"/>
    </location>
</feature>
<proteinExistence type="predicted"/>
<organism evidence="8 9">
    <name type="scientific">Dietzia cercidiphylli</name>
    <dbReference type="NCBI Taxonomy" id="498199"/>
    <lineage>
        <taxon>Bacteria</taxon>
        <taxon>Bacillati</taxon>
        <taxon>Actinomycetota</taxon>
        <taxon>Actinomycetes</taxon>
        <taxon>Mycobacteriales</taxon>
        <taxon>Dietziaceae</taxon>
        <taxon>Dietzia</taxon>
    </lineage>
</organism>
<dbReference type="Proteomes" id="UP001500383">
    <property type="component" value="Unassembled WGS sequence"/>
</dbReference>
<evidence type="ECO:0000256" key="6">
    <source>
        <dbReference type="SAM" id="MobiDB-lite"/>
    </source>
</evidence>
<dbReference type="InterPro" id="IPR038726">
    <property type="entry name" value="PDDEXK_AddAB-type"/>
</dbReference>
<dbReference type="InterPro" id="IPR027417">
    <property type="entry name" value="P-loop_NTPase"/>
</dbReference>
<feature type="compositionally biased region" description="Polar residues" evidence="6">
    <location>
        <begin position="988"/>
        <end position="999"/>
    </location>
</feature>
<feature type="region of interest" description="Disordered" evidence="6">
    <location>
        <begin position="850"/>
        <end position="878"/>
    </location>
</feature>
<keyword evidence="3" id="KW-0067">ATP-binding</keyword>
<evidence type="ECO:0000256" key="5">
    <source>
        <dbReference type="ARBA" id="ARBA00023204"/>
    </source>
</evidence>
<accession>A0ABN2ISD1</accession>
<evidence type="ECO:0000259" key="7">
    <source>
        <dbReference type="Pfam" id="PF12705"/>
    </source>
</evidence>
<comment type="caution">
    <text evidence="8">The sequence shown here is derived from an EMBL/GenBank/DDBJ whole genome shotgun (WGS) entry which is preliminary data.</text>
</comment>
<dbReference type="InterPro" id="IPR011604">
    <property type="entry name" value="PDDEXK-like_dom_sf"/>
</dbReference>
<sequence>MTGTQSRPSPDDGSPPSTLAPVISEVRRLRGSDPIGRITVIVASFGAARDLVRALALSGGAVNVAVRTAAQVVTDLSAPALAPRAALPFPLLEAAVEKALDADPGRLSSVAAEPVTGQAVAQACLRLGTVEAGSVAPDNPLHSEVLRLSGQALSMTGATYYTQFEAVSDALGRLDALGRIVLAAPLRGTEAERRLRAALDALGVTPVPGTGADHLASAAEPDGEGAVTGTHVLHASDSDDEVRAVVRFVRSRLSAGIPGHRIGVYYPSPDPYLRLLLRAFDEAEIVVNGPSVTDLGRTPAGRSLTRLLEIDPDLMPRAELLSIVAEGAVTILDDHGAPVSSRRLELLTRTRFPVIGAGDWARLADHLGARPDPSGPRPDAGSGSTGVELTDSDRAAAAALLRLVDQVRSALAALDSARTWSEVAATVNSMLTSLFRQSLDRAAVQAAVGSLADLDTISPAITRERIVGAVTTRLDSLADRVGEEGSGVSLGPIDDAVGRDLDTVCVVGMAEGLLPVLHRPDPLLPEGAVDPSASELLDERYRVLQLALAAGSARRLCSFPRGSMRGGGHRIPSRWLLPTLSRLAGRRVHATRWQEALAGCPTVTAVPSFLDGVLSPPSLLGPDPATTTELRLRELAAGGWRAGPGAPELLLRAHEMRRDRRLGVFSRFTGDVSAVNDLVTVLDAPVSPTRLEDWAQSPYLFFLGTVLRVRVLDDPAADIEMDLRDYGDLVHAILQRYVSARLELGAGPDRDLLMRALRDECEKAVTEAPGLLAPLWRRRQMLLAAELGRWFEEDNTDADAGWRPTATELGFGREVPGEPTVEIPFEVTTARGPETLLLAGSIDRLDVRGGTQRVTDYKTGKPPGSEQRPSEEDPTVSGTRFQLPLYAAAAAARDVPVSEVRYWYCTERGGFEQISLAVSDTVMDRVRSDVGNLVDAIQRGWFPLKGGRGSSRDLADLLGGADLDRTWERLSRQEPLASHPAFSGILTGDQTETGSDSSS</sequence>
<feature type="domain" description="PD-(D/E)XK endonuclease-like" evidence="7">
    <location>
        <begin position="686"/>
        <end position="948"/>
    </location>
</feature>
<evidence type="ECO:0000256" key="2">
    <source>
        <dbReference type="ARBA" id="ARBA00022763"/>
    </source>
</evidence>
<evidence type="ECO:0000256" key="4">
    <source>
        <dbReference type="ARBA" id="ARBA00022839"/>
    </source>
</evidence>
<evidence type="ECO:0000313" key="8">
    <source>
        <dbReference type="EMBL" id="GAA1710797.1"/>
    </source>
</evidence>
<keyword evidence="5" id="KW-0234">DNA repair</keyword>
<keyword evidence="3" id="KW-0547">Nucleotide-binding</keyword>
<name>A0ABN2ISD1_9ACTN</name>
<keyword evidence="3" id="KW-0347">Helicase</keyword>
<dbReference type="InterPro" id="IPR011335">
    <property type="entry name" value="Restrct_endonuc-II-like"/>
</dbReference>
<feature type="region of interest" description="Disordered" evidence="6">
    <location>
        <begin position="978"/>
        <end position="999"/>
    </location>
</feature>
<keyword evidence="1" id="KW-0540">Nuclease</keyword>
<reference evidence="8 9" key="1">
    <citation type="journal article" date="2019" name="Int. J. Syst. Evol. Microbiol.">
        <title>The Global Catalogue of Microorganisms (GCM) 10K type strain sequencing project: providing services to taxonomists for standard genome sequencing and annotation.</title>
        <authorList>
            <consortium name="The Broad Institute Genomics Platform"/>
            <consortium name="The Broad Institute Genome Sequencing Center for Infectious Disease"/>
            <person name="Wu L."/>
            <person name="Ma J."/>
        </authorList>
    </citation>
    <scope>NUCLEOTIDE SEQUENCE [LARGE SCALE GENOMIC DNA]</scope>
    <source>
        <strain evidence="8 9">JCM 16002</strain>
    </source>
</reference>
<keyword evidence="9" id="KW-1185">Reference proteome</keyword>
<keyword evidence="4" id="KW-0378">Hydrolase</keyword>
<dbReference type="Gene3D" id="3.90.320.10">
    <property type="match status" value="1"/>
</dbReference>
<protein>
    <recommendedName>
        <fullName evidence="7">PD-(D/E)XK endonuclease-like domain-containing protein</fullName>
    </recommendedName>
</protein>
<keyword evidence="4" id="KW-0269">Exonuclease</keyword>
<evidence type="ECO:0000313" key="9">
    <source>
        <dbReference type="Proteomes" id="UP001500383"/>
    </source>
</evidence>
<dbReference type="EMBL" id="BAAAQG010000009">
    <property type="protein sequence ID" value="GAA1710797.1"/>
    <property type="molecule type" value="Genomic_DNA"/>
</dbReference>
<dbReference type="RefSeq" id="WP_182658864.1">
    <property type="nucleotide sequence ID" value="NZ_BAAAQG010000009.1"/>
</dbReference>
<dbReference type="SUPFAM" id="SSF52540">
    <property type="entry name" value="P-loop containing nucleoside triphosphate hydrolases"/>
    <property type="match status" value="1"/>
</dbReference>